<dbReference type="Pfam" id="PF14213">
    <property type="entry name" value="DUF4325"/>
    <property type="match status" value="1"/>
</dbReference>
<dbReference type="InterPro" id="IPR036390">
    <property type="entry name" value="WH_DNA-bd_sf"/>
</dbReference>
<proteinExistence type="predicted"/>
<name>A0ABV6ICR7_9BURK</name>
<accession>A0ABV6ICR7</accession>
<evidence type="ECO:0000313" key="3">
    <source>
        <dbReference type="Proteomes" id="UP001589844"/>
    </source>
</evidence>
<comment type="caution">
    <text evidence="2">The sequence shown here is derived from an EMBL/GenBank/DDBJ whole genome shotgun (WGS) entry which is preliminary data.</text>
</comment>
<dbReference type="RefSeq" id="WP_390210959.1">
    <property type="nucleotide sequence ID" value="NZ_JBHLXJ010000007.1"/>
</dbReference>
<dbReference type="InterPro" id="IPR011991">
    <property type="entry name" value="ArsR-like_HTH"/>
</dbReference>
<evidence type="ECO:0000259" key="1">
    <source>
        <dbReference type="Pfam" id="PF14213"/>
    </source>
</evidence>
<dbReference type="SUPFAM" id="SSF55874">
    <property type="entry name" value="ATPase domain of HSP90 chaperone/DNA topoisomerase II/histidine kinase"/>
    <property type="match status" value="1"/>
</dbReference>
<protein>
    <submittedName>
        <fullName evidence="2">STAS-like domain-containing protein</fullName>
    </submittedName>
</protein>
<dbReference type="CDD" id="cd00090">
    <property type="entry name" value="HTH_ARSR"/>
    <property type="match status" value="1"/>
</dbReference>
<evidence type="ECO:0000313" key="2">
    <source>
        <dbReference type="EMBL" id="MFC0349373.1"/>
    </source>
</evidence>
<dbReference type="EMBL" id="JBHLXJ010000007">
    <property type="protein sequence ID" value="MFC0349373.1"/>
    <property type="molecule type" value="Genomic_DNA"/>
</dbReference>
<dbReference type="SUPFAM" id="SSF46785">
    <property type="entry name" value="Winged helix' DNA-binding domain"/>
    <property type="match status" value="1"/>
</dbReference>
<keyword evidence="3" id="KW-1185">Reference proteome</keyword>
<sequence>MENSKIISICQLVRTDGKNVSAKIADTFKVSRQTASSWLAQLKKLQLIESTGSGRGIEYYLLDVAKKSATYNREGLSEDVVWRELCAPMVKDLPQNVRNIWHHGITEMVNNAIDHSGSENVTVTISRNIYSTKCVVMDTGEGIFLKIQRALNLYDPREAILELAKGKLTTDPTNHSGEGIFFSSKMFDSFIISSGDLAFVHLDKNLEDVLLSRKDEIKGTKVLMELENQSIRTSQEVFDKFALPEDFSFAKTIVPVKLAQHEGETLVSRSQAKRLTRRFEKFQSVIVDFDGVAEIGQAFADEVFRVFANAHPKINMIPTNMTAKVKAMVNRVTNSN</sequence>
<reference evidence="2 3" key="1">
    <citation type="submission" date="2024-09" db="EMBL/GenBank/DDBJ databases">
        <authorList>
            <person name="Sun Q."/>
            <person name="Mori K."/>
        </authorList>
    </citation>
    <scope>NUCLEOTIDE SEQUENCE [LARGE SCALE GENOMIC DNA]</scope>
    <source>
        <strain evidence="2 3">CCM 8677</strain>
    </source>
</reference>
<organism evidence="2 3">
    <name type="scientific">Undibacterium danionis</name>
    <dbReference type="NCBI Taxonomy" id="1812100"/>
    <lineage>
        <taxon>Bacteria</taxon>
        <taxon>Pseudomonadati</taxon>
        <taxon>Pseudomonadota</taxon>
        <taxon>Betaproteobacteria</taxon>
        <taxon>Burkholderiales</taxon>
        <taxon>Oxalobacteraceae</taxon>
        <taxon>Undibacterium</taxon>
    </lineage>
</organism>
<feature type="domain" description="DUF4325" evidence="1">
    <location>
        <begin position="271"/>
        <end position="325"/>
    </location>
</feature>
<dbReference type="InterPro" id="IPR036890">
    <property type="entry name" value="HATPase_C_sf"/>
</dbReference>
<dbReference type="Gene3D" id="3.30.565.10">
    <property type="entry name" value="Histidine kinase-like ATPase, C-terminal domain"/>
    <property type="match status" value="1"/>
</dbReference>
<dbReference type="Proteomes" id="UP001589844">
    <property type="component" value="Unassembled WGS sequence"/>
</dbReference>
<dbReference type="InterPro" id="IPR025474">
    <property type="entry name" value="DUF4325"/>
</dbReference>
<gene>
    <name evidence="2" type="ORF">ACFFJH_06115</name>
</gene>